<evidence type="ECO:0000313" key="2">
    <source>
        <dbReference type="EMBL" id="EKX63808.1"/>
    </source>
</evidence>
<reference evidence="2 3" key="1">
    <citation type="submission" date="2012-11" db="EMBL/GenBank/DDBJ databases">
        <authorList>
            <person name="Huguet-Tapia J.C."/>
            <person name="Durkin A.S."/>
            <person name="Pettis G.S."/>
            <person name="Badger J.H."/>
        </authorList>
    </citation>
    <scope>NUCLEOTIDE SEQUENCE [LARGE SCALE GENOMIC DNA]</scope>
    <source>
        <strain evidence="2 3">91-03</strain>
    </source>
</reference>
<keyword evidence="3" id="KW-1185">Reference proteome</keyword>
<evidence type="ECO:0000256" key="1">
    <source>
        <dbReference type="SAM" id="MobiDB-lite"/>
    </source>
</evidence>
<dbReference type="Proteomes" id="UP000010411">
    <property type="component" value="Unassembled WGS sequence"/>
</dbReference>
<dbReference type="PATRIC" id="fig|698759.3.peg.5517"/>
<sequence>MKKDPHPPPSAGPSSASPCVRGMTPCAVPGVTYAGCDRRGV</sequence>
<proteinExistence type="predicted"/>
<name>L1KTW4_9ACTN</name>
<dbReference type="EMBL" id="AEJC01000406">
    <property type="protein sequence ID" value="EKX63808.1"/>
    <property type="molecule type" value="Genomic_DNA"/>
</dbReference>
<accession>L1KTW4</accession>
<dbReference type="AlphaFoldDB" id="L1KTW4"/>
<feature type="region of interest" description="Disordered" evidence="1">
    <location>
        <begin position="1"/>
        <end position="21"/>
    </location>
</feature>
<gene>
    <name evidence="2" type="ORF">STRIP9103_06116</name>
</gene>
<comment type="caution">
    <text evidence="2">The sequence shown here is derived from an EMBL/GenBank/DDBJ whole genome shotgun (WGS) entry which is preliminary data.</text>
</comment>
<evidence type="ECO:0000313" key="3">
    <source>
        <dbReference type="Proteomes" id="UP000010411"/>
    </source>
</evidence>
<protein>
    <submittedName>
        <fullName evidence="2">Uncharacterized protein</fullName>
    </submittedName>
</protein>
<organism evidence="2 3">
    <name type="scientific">Streptomyces ipomoeae 91-03</name>
    <dbReference type="NCBI Taxonomy" id="698759"/>
    <lineage>
        <taxon>Bacteria</taxon>
        <taxon>Bacillati</taxon>
        <taxon>Actinomycetota</taxon>
        <taxon>Actinomycetes</taxon>
        <taxon>Kitasatosporales</taxon>
        <taxon>Streptomycetaceae</taxon>
        <taxon>Streptomyces</taxon>
    </lineage>
</organism>